<dbReference type="SUPFAM" id="SSF56300">
    <property type="entry name" value="Metallo-dependent phosphatases"/>
    <property type="match status" value="1"/>
</dbReference>
<dbReference type="InterPro" id="IPR000979">
    <property type="entry name" value="Phosphodiesterase_MJ0936/Vps29"/>
</dbReference>
<evidence type="ECO:0000256" key="2">
    <source>
        <dbReference type="RuleBase" id="RU362039"/>
    </source>
</evidence>
<gene>
    <name evidence="4" type="ORF">AJ81_00850</name>
</gene>
<dbReference type="InterPro" id="IPR024654">
    <property type="entry name" value="Calcineurin-like_PHP_lpxH"/>
</dbReference>
<dbReference type="RefSeq" id="WP_031503195.1">
    <property type="nucleotide sequence ID" value="NC_022795.1"/>
</dbReference>
<dbReference type="GO" id="GO:0016787">
    <property type="term" value="F:hydrolase activity"/>
    <property type="evidence" value="ECO:0007669"/>
    <property type="project" value="UniProtKB-UniRule"/>
</dbReference>
<dbReference type="Proteomes" id="UP000077469">
    <property type="component" value="Chromosome"/>
</dbReference>
<evidence type="ECO:0000313" key="5">
    <source>
        <dbReference type="Proteomes" id="UP000077469"/>
    </source>
</evidence>
<comment type="cofactor">
    <cofactor evidence="2">
        <name>a divalent metal cation</name>
        <dbReference type="ChEBI" id="CHEBI:60240"/>
    </cofactor>
</comment>
<proteinExistence type="inferred from homology"/>
<evidence type="ECO:0000313" key="4">
    <source>
        <dbReference type="EMBL" id="AJC72978.1"/>
    </source>
</evidence>
<dbReference type="EMBL" id="CP007141">
    <property type="protein sequence ID" value="AJC72978.1"/>
    <property type="molecule type" value="Genomic_DNA"/>
</dbReference>
<dbReference type="GO" id="GO:0046872">
    <property type="term" value="F:metal ion binding"/>
    <property type="evidence" value="ECO:0007669"/>
    <property type="project" value="UniProtKB-KW"/>
</dbReference>
<dbReference type="PANTHER" id="PTHR11124">
    <property type="entry name" value="VACUOLAR SORTING PROTEIN VPS29"/>
    <property type="match status" value="1"/>
</dbReference>
<protein>
    <recommendedName>
        <fullName evidence="2">Phosphoesterase</fullName>
        <ecNumber evidence="2">3.1.4.-</ecNumber>
    </recommendedName>
</protein>
<dbReference type="Gene3D" id="3.60.21.10">
    <property type="match status" value="1"/>
</dbReference>
<reference evidence="4 5" key="1">
    <citation type="submission" date="2014-01" db="EMBL/GenBank/DDBJ databases">
        <title>Genome sequencing of Thermotog hypogea.</title>
        <authorList>
            <person name="Zhang X."/>
            <person name="Alvare G."/>
            <person name="Fristensky B."/>
            <person name="Chen L."/>
            <person name="Suen T."/>
            <person name="Chen Q."/>
            <person name="Ma K."/>
        </authorList>
    </citation>
    <scope>NUCLEOTIDE SEQUENCE [LARGE SCALE GENOMIC DNA]</scope>
    <source>
        <strain evidence="4 5">DSM 11164</strain>
    </source>
</reference>
<dbReference type="PaxDb" id="1123384-AJ81_00850"/>
<dbReference type="OrthoDB" id="9800565at2"/>
<dbReference type="InterPro" id="IPR029052">
    <property type="entry name" value="Metallo-depent_PP-like"/>
</dbReference>
<organism evidence="4 5">
    <name type="scientific">Pseudothermotoga hypogea DSM 11164 = NBRC 106472</name>
    <dbReference type="NCBI Taxonomy" id="1123384"/>
    <lineage>
        <taxon>Bacteria</taxon>
        <taxon>Thermotogati</taxon>
        <taxon>Thermotogota</taxon>
        <taxon>Thermotogae</taxon>
        <taxon>Thermotogales</taxon>
        <taxon>Thermotogaceae</taxon>
        <taxon>Pseudothermotoga</taxon>
    </lineage>
</organism>
<evidence type="ECO:0000259" key="3">
    <source>
        <dbReference type="Pfam" id="PF12850"/>
    </source>
</evidence>
<dbReference type="NCBIfam" id="TIGR00040">
    <property type="entry name" value="yfcE"/>
    <property type="match status" value="1"/>
</dbReference>
<comment type="similarity">
    <text evidence="1 2">Belongs to the metallophosphoesterase superfamily. YfcE family.</text>
</comment>
<sequence>MKLLLVSDTHVPVYLKCLPAGLIELAKQVDIVVGLGDYVDLNTVLELKSASRNLYAVHGNMDEVDVKDTLPQVLTVHIGGLNVGLCHGWGPPQQIRERILKLFEEKPHVIFYGHTHFPDDSQLEGTRFINPGSFGENGSVAIVEICDSQLKVNFKKLPIV</sequence>
<name>A0A0X1KNU9_9THEM</name>
<keyword evidence="5" id="KW-1185">Reference proteome</keyword>
<feature type="domain" description="Calcineurin-like phosphoesterase" evidence="3">
    <location>
        <begin position="1"/>
        <end position="146"/>
    </location>
</feature>
<dbReference type="AlphaFoldDB" id="A0A0X1KNU9"/>
<keyword evidence="2" id="KW-0479">Metal-binding</keyword>
<dbReference type="KEGG" id="phy:AJ81_00850"/>
<dbReference type="STRING" id="1123384.AJ81_00850"/>
<evidence type="ECO:0000256" key="1">
    <source>
        <dbReference type="ARBA" id="ARBA00008950"/>
    </source>
</evidence>
<dbReference type="PATRIC" id="fig|1123384.7.peg.167"/>
<dbReference type="EC" id="3.1.4.-" evidence="2"/>
<accession>A0A0X1KNU9</accession>
<dbReference type="Pfam" id="PF12850">
    <property type="entry name" value="Metallophos_2"/>
    <property type="match status" value="1"/>
</dbReference>